<keyword evidence="1 2" id="KW-0238">DNA-binding</keyword>
<keyword evidence="5" id="KW-1185">Reference proteome</keyword>
<evidence type="ECO:0000313" key="5">
    <source>
        <dbReference type="Proteomes" id="UP000445696"/>
    </source>
</evidence>
<dbReference type="PROSITE" id="PS50977">
    <property type="entry name" value="HTH_TETR_2"/>
    <property type="match status" value="1"/>
</dbReference>
<comment type="caution">
    <text evidence="4">The sequence shown here is derived from an EMBL/GenBank/DDBJ whole genome shotgun (WGS) entry which is preliminary data.</text>
</comment>
<dbReference type="Proteomes" id="UP000445696">
    <property type="component" value="Unassembled WGS sequence"/>
</dbReference>
<name>A0A845MFT5_9PROT</name>
<sequence length="184" mass="20537">MDLIAAEAKVSKQTIYNHFRNKEDLFKAIIMDMTNSLMAPLDLEESAKLTPEQLLRSFGSEFLTLMLGPSSLALYRLIVAESGRFPELGNELYRVGSGRLIGVLADYFTWETTRGRLAVMQPDRAAELFVGMLSGRVQLRALLGVDETPSREELHDRVEHAVSSFLRLYAVPAYRVAPEGSVAD</sequence>
<dbReference type="PANTHER" id="PTHR30055">
    <property type="entry name" value="HTH-TYPE TRANSCRIPTIONAL REGULATOR RUTR"/>
    <property type="match status" value="1"/>
</dbReference>
<gene>
    <name evidence="4" type="ORF">GQF03_09285</name>
</gene>
<dbReference type="InterPro" id="IPR036271">
    <property type="entry name" value="Tet_transcr_reg_TetR-rel_C_sf"/>
</dbReference>
<dbReference type="AlphaFoldDB" id="A0A845MFT5"/>
<dbReference type="InterPro" id="IPR001647">
    <property type="entry name" value="HTH_TetR"/>
</dbReference>
<dbReference type="Pfam" id="PF00440">
    <property type="entry name" value="TetR_N"/>
    <property type="match status" value="1"/>
</dbReference>
<protein>
    <submittedName>
        <fullName evidence="4">TetR family transcriptional regulator</fullName>
    </submittedName>
</protein>
<dbReference type="Pfam" id="PF14246">
    <property type="entry name" value="TetR_C_7"/>
    <property type="match status" value="1"/>
</dbReference>
<dbReference type="SUPFAM" id="SSF48498">
    <property type="entry name" value="Tetracyclin repressor-like, C-terminal domain"/>
    <property type="match status" value="1"/>
</dbReference>
<organism evidence="4 5">
    <name type="scientific">Sneathiella chungangensis</name>
    <dbReference type="NCBI Taxonomy" id="1418234"/>
    <lineage>
        <taxon>Bacteria</taxon>
        <taxon>Pseudomonadati</taxon>
        <taxon>Pseudomonadota</taxon>
        <taxon>Alphaproteobacteria</taxon>
        <taxon>Sneathiellales</taxon>
        <taxon>Sneathiellaceae</taxon>
        <taxon>Sneathiella</taxon>
    </lineage>
</organism>
<accession>A0A845MFT5</accession>
<dbReference type="PANTHER" id="PTHR30055:SF146">
    <property type="entry name" value="HTH-TYPE TRANSCRIPTIONAL DUAL REGULATOR CECR"/>
    <property type="match status" value="1"/>
</dbReference>
<dbReference type="EMBL" id="WTVA01000004">
    <property type="protein sequence ID" value="MZR22525.1"/>
    <property type="molecule type" value="Genomic_DNA"/>
</dbReference>
<evidence type="ECO:0000256" key="2">
    <source>
        <dbReference type="PROSITE-ProRule" id="PRU00335"/>
    </source>
</evidence>
<evidence type="ECO:0000256" key="1">
    <source>
        <dbReference type="ARBA" id="ARBA00023125"/>
    </source>
</evidence>
<dbReference type="InterPro" id="IPR050109">
    <property type="entry name" value="HTH-type_TetR-like_transc_reg"/>
</dbReference>
<proteinExistence type="predicted"/>
<dbReference type="Gene3D" id="1.10.10.60">
    <property type="entry name" value="Homeodomain-like"/>
    <property type="match status" value="1"/>
</dbReference>
<dbReference type="GO" id="GO:0000976">
    <property type="term" value="F:transcription cis-regulatory region binding"/>
    <property type="evidence" value="ECO:0007669"/>
    <property type="project" value="TreeGrafter"/>
</dbReference>
<dbReference type="GO" id="GO:0003700">
    <property type="term" value="F:DNA-binding transcription factor activity"/>
    <property type="evidence" value="ECO:0007669"/>
    <property type="project" value="TreeGrafter"/>
</dbReference>
<evidence type="ECO:0000259" key="3">
    <source>
        <dbReference type="PROSITE" id="PS50977"/>
    </source>
</evidence>
<dbReference type="SUPFAM" id="SSF46689">
    <property type="entry name" value="Homeodomain-like"/>
    <property type="match status" value="1"/>
</dbReference>
<feature type="domain" description="HTH tetR-type" evidence="3">
    <location>
        <begin position="1"/>
        <end position="37"/>
    </location>
</feature>
<dbReference type="InterPro" id="IPR009057">
    <property type="entry name" value="Homeodomain-like_sf"/>
</dbReference>
<dbReference type="InterPro" id="IPR039536">
    <property type="entry name" value="TetR_C_Proteobacteria"/>
</dbReference>
<dbReference type="Gene3D" id="1.10.357.10">
    <property type="entry name" value="Tetracycline Repressor, domain 2"/>
    <property type="match status" value="1"/>
</dbReference>
<evidence type="ECO:0000313" key="4">
    <source>
        <dbReference type="EMBL" id="MZR22525.1"/>
    </source>
</evidence>
<reference evidence="4 5" key="1">
    <citation type="journal article" date="2014" name="Int. J. Syst. Evol. Microbiol.">
        <title>Sneathiella chungangensis sp. nov., isolated from a marine sand, and emended description of the genus Sneathiella.</title>
        <authorList>
            <person name="Siamphan C."/>
            <person name="Kim H."/>
            <person name="Lee J.S."/>
            <person name="Kim W."/>
        </authorList>
    </citation>
    <scope>NUCLEOTIDE SEQUENCE [LARGE SCALE GENOMIC DNA]</scope>
    <source>
        <strain evidence="4 5">KCTC 32476</strain>
    </source>
</reference>
<comment type="caution">
    <text evidence="2">Lacks conserved residue(s) required for the propagation of feature annotation.</text>
</comment>